<feature type="non-terminal residue" evidence="2">
    <location>
        <position position="43"/>
    </location>
</feature>
<organism evidence="2 3">
    <name type="scientific">Trifolium medium</name>
    <dbReference type="NCBI Taxonomy" id="97028"/>
    <lineage>
        <taxon>Eukaryota</taxon>
        <taxon>Viridiplantae</taxon>
        <taxon>Streptophyta</taxon>
        <taxon>Embryophyta</taxon>
        <taxon>Tracheophyta</taxon>
        <taxon>Spermatophyta</taxon>
        <taxon>Magnoliopsida</taxon>
        <taxon>eudicotyledons</taxon>
        <taxon>Gunneridae</taxon>
        <taxon>Pentapetalae</taxon>
        <taxon>rosids</taxon>
        <taxon>fabids</taxon>
        <taxon>Fabales</taxon>
        <taxon>Fabaceae</taxon>
        <taxon>Papilionoideae</taxon>
        <taxon>50 kb inversion clade</taxon>
        <taxon>NPAAA clade</taxon>
        <taxon>Hologalegina</taxon>
        <taxon>IRL clade</taxon>
        <taxon>Trifolieae</taxon>
        <taxon>Trifolium</taxon>
    </lineage>
</organism>
<dbReference type="AlphaFoldDB" id="A0A392QJI3"/>
<name>A0A392QJI3_9FABA</name>
<dbReference type="Proteomes" id="UP000265520">
    <property type="component" value="Unassembled WGS sequence"/>
</dbReference>
<evidence type="ECO:0000313" key="3">
    <source>
        <dbReference type="Proteomes" id="UP000265520"/>
    </source>
</evidence>
<dbReference type="EMBL" id="LXQA010027113">
    <property type="protein sequence ID" value="MCH94348.1"/>
    <property type="molecule type" value="Genomic_DNA"/>
</dbReference>
<protein>
    <submittedName>
        <fullName evidence="2">Uncharacterized protein</fullName>
    </submittedName>
</protein>
<dbReference type="EMBL" id="LXQA010139121">
    <property type="protein sequence ID" value="MCI24012.1"/>
    <property type="molecule type" value="Genomic_DNA"/>
</dbReference>
<proteinExistence type="predicted"/>
<reference evidence="2 3" key="1">
    <citation type="journal article" date="2018" name="Front. Plant Sci.">
        <title>Red Clover (Trifolium pratense) and Zigzag Clover (T. medium) - A Picture of Genomic Similarities and Differences.</title>
        <authorList>
            <person name="Dluhosova J."/>
            <person name="Istvanek J."/>
            <person name="Nedelnik J."/>
            <person name="Repkova J."/>
        </authorList>
    </citation>
    <scope>NUCLEOTIDE SEQUENCE [LARGE SCALE GENOMIC DNA]</scope>
    <source>
        <strain evidence="2">10/8</strain>
        <strain evidence="3">cv. 10/8</strain>
        <tissue evidence="2">Leaf</tissue>
    </source>
</reference>
<accession>A0A392QJI3</accession>
<sequence>MCGFLTAANSNPKTRHSQVDTMLGHHEGAAKGIIHIGFKNNSI</sequence>
<keyword evidence="3" id="KW-1185">Reference proteome</keyword>
<evidence type="ECO:0000313" key="2">
    <source>
        <dbReference type="EMBL" id="MCI24012.1"/>
    </source>
</evidence>
<gene>
    <name evidence="1" type="ORF">A2U01_0015306</name>
</gene>
<evidence type="ECO:0000313" key="1">
    <source>
        <dbReference type="EMBL" id="MCH94348.1"/>
    </source>
</evidence>
<comment type="caution">
    <text evidence="2">The sequence shown here is derived from an EMBL/GenBank/DDBJ whole genome shotgun (WGS) entry which is preliminary data.</text>
</comment>